<dbReference type="AlphaFoldDB" id="A0A4V2VTC8"/>
<reference evidence="7 8" key="1">
    <citation type="submission" date="2019-03" db="EMBL/GenBank/DDBJ databases">
        <title>Genomic Encyclopedia of Type Strains, Phase IV (KMG-IV): sequencing the most valuable type-strain genomes for metagenomic binning, comparative biology and taxonomic classification.</title>
        <authorList>
            <person name="Goeker M."/>
        </authorList>
    </citation>
    <scope>NUCLEOTIDE SEQUENCE [LARGE SCALE GENOMIC DNA]</scope>
    <source>
        <strain evidence="7 8">DSM 22362</strain>
    </source>
</reference>
<proteinExistence type="inferred from homology"/>
<dbReference type="GO" id="GO:0004519">
    <property type="term" value="F:endonuclease activity"/>
    <property type="evidence" value="ECO:0007669"/>
    <property type="project" value="UniProtKB-KW"/>
</dbReference>
<dbReference type="InterPro" id="IPR035093">
    <property type="entry name" value="RelE/ParE_toxin_dom_sf"/>
</dbReference>
<evidence type="ECO:0000256" key="3">
    <source>
        <dbReference type="ARBA" id="ARBA00022722"/>
    </source>
</evidence>
<dbReference type="Proteomes" id="UP000295197">
    <property type="component" value="Unassembled WGS sequence"/>
</dbReference>
<dbReference type="EMBL" id="SMBZ01000066">
    <property type="protein sequence ID" value="TCV06056.1"/>
    <property type="molecule type" value="Genomic_DNA"/>
</dbReference>
<keyword evidence="5" id="KW-0378">Hydrolase</keyword>
<comment type="similarity">
    <text evidence="1">Belongs to the YoeB family.</text>
</comment>
<evidence type="ECO:0000313" key="8">
    <source>
        <dbReference type="Proteomes" id="UP000295197"/>
    </source>
</evidence>
<keyword evidence="4" id="KW-0255">Endonuclease</keyword>
<dbReference type="GO" id="GO:0006401">
    <property type="term" value="P:RNA catabolic process"/>
    <property type="evidence" value="ECO:0007669"/>
    <property type="project" value="InterPro"/>
</dbReference>
<dbReference type="GO" id="GO:0016787">
    <property type="term" value="F:hydrolase activity"/>
    <property type="evidence" value="ECO:0007669"/>
    <property type="project" value="UniProtKB-KW"/>
</dbReference>
<dbReference type="RefSeq" id="WP_132779082.1">
    <property type="nucleotide sequence ID" value="NZ_SMBZ01000066.1"/>
</dbReference>
<dbReference type="PANTHER" id="PTHR38039:SF1">
    <property type="entry name" value="TOXIN YOEB"/>
    <property type="match status" value="1"/>
</dbReference>
<gene>
    <name evidence="7" type="ORF">EDC17_106612</name>
</gene>
<evidence type="ECO:0000256" key="6">
    <source>
        <dbReference type="ARBA" id="ARBA00030388"/>
    </source>
</evidence>
<dbReference type="PANTHER" id="PTHR38039">
    <property type="entry name" value="TOXIN YOEB"/>
    <property type="match status" value="1"/>
</dbReference>
<dbReference type="Pfam" id="PF06769">
    <property type="entry name" value="YoeB_toxin"/>
    <property type="match status" value="1"/>
</dbReference>
<organism evidence="7 8">
    <name type="scientific">Sphingobacterium alimentarium</name>
    <dbReference type="NCBI Taxonomy" id="797292"/>
    <lineage>
        <taxon>Bacteria</taxon>
        <taxon>Pseudomonadati</taxon>
        <taxon>Bacteroidota</taxon>
        <taxon>Sphingobacteriia</taxon>
        <taxon>Sphingobacteriales</taxon>
        <taxon>Sphingobacteriaceae</taxon>
        <taxon>Sphingobacterium</taxon>
    </lineage>
</organism>
<evidence type="ECO:0000313" key="7">
    <source>
        <dbReference type="EMBL" id="TCV06056.1"/>
    </source>
</evidence>
<dbReference type="Gene3D" id="3.30.2310.20">
    <property type="entry name" value="RelE-like"/>
    <property type="match status" value="1"/>
</dbReference>
<keyword evidence="3" id="KW-0540">Nuclease</keyword>
<sequence length="90" mass="10524">MYKINYTPVSIKDILKLKKSEPQAYKKLSKLLKELEEHPTFGTGHPKPLGENRVNQWSRKITDKHRLIYLIEEEGITVLVLSAYGHYDDK</sequence>
<evidence type="ECO:0000256" key="2">
    <source>
        <dbReference type="ARBA" id="ARBA00022649"/>
    </source>
</evidence>
<keyword evidence="2" id="KW-1277">Toxin-antitoxin system</keyword>
<dbReference type="InterPro" id="IPR009614">
    <property type="entry name" value="YoeB_toxin"/>
</dbReference>
<name>A0A4V2VTC8_9SPHI</name>
<dbReference type="SUPFAM" id="SSF143011">
    <property type="entry name" value="RelE-like"/>
    <property type="match status" value="1"/>
</dbReference>
<protein>
    <recommendedName>
        <fullName evidence="6">Putative mRNA interferase YoeB</fullName>
    </recommendedName>
</protein>
<dbReference type="OrthoDB" id="9801102at2"/>
<comment type="caution">
    <text evidence="7">The sequence shown here is derived from an EMBL/GenBank/DDBJ whole genome shotgun (WGS) entry which is preliminary data.</text>
</comment>
<evidence type="ECO:0000256" key="4">
    <source>
        <dbReference type="ARBA" id="ARBA00022759"/>
    </source>
</evidence>
<evidence type="ECO:0000256" key="1">
    <source>
        <dbReference type="ARBA" id="ARBA00008172"/>
    </source>
</evidence>
<evidence type="ECO:0000256" key="5">
    <source>
        <dbReference type="ARBA" id="ARBA00022801"/>
    </source>
</evidence>
<accession>A0A4V2VTC8</accession>
<dbReference type="NCBIfam" id="TIGR02116">
    <property type="entry name" value="toxin_Txe_YoeB"/>
    <property type="match status" value="1"/>
</dbReference>
<keyword evidence="8" id="KW-1185">Reference proteome</keyword>